<dbReference type="EMBL" id="CAJPVJ010022078">
    <property type="protein sequence ID" value="CAG2178133.1"/>
    <property type="molecule type" value="Genomic_DNA"/>
</dbReference>
<dbReference type="Gene3D" id="3.40.50.10240">
    <property type="entry name" value="Thiamin pyrophosphokinase, catalytic domain"/>
    <property type="match status" value="1"/>
</dbReference>
<sequence length="257" mass="28354">HKSATFDKIWRKAERRVAVDGGSKYLRCPQEHPFPDILNGDFDSVQTERLEYFRRNGTKIMETPDQDYTDFQKAVKIVLHLNKRAVYENNNVDTNGTGSSNGGAVAAAAGEDRQRQACGAIIAIWSSLGRIDQVLSNINTLYSNELDNGVDAGADGGRQYVPIILLQLHGSGTHVIESHGASKWCSLVPVGAPTRVTTTGFRWNLSQDVMSFGSLISTSNEFDVNHSTVRVHTDRPLLYSYDISQSDPLPPVVHPNQ</sequence>
<dbReference type="InterPro" id="IPR007373">
    <property type="entry name" value="Thiamin_PyroPKinase_B1-bd"/>
</dbReference>
<dbReference type="CDD" id="cd07995">
    <property type="entry name" value="TPK"/>
    <property type="match status" value="1"/>
</dbReference>
<evidence type="ECO:0000256" key="4">
    <source>
        <dbReference type="ARBA" id="ARBA00022840"/>
    </source>
</evidence>
<dbReference type="InterPro" id="IPR036371">
    <property type="entry name" value="TPK_B1-bd_sf"/>
</dbReference>
<dbReference type="EMBL" id="OC936903">
    <property type="protein sequence ID" value="CAD7660997.1"/>
    <property type="molecule type" value="Genomic_DNA"/>
</dbReference>
<dbReference type="PANTHER" id="PTHR13622:SF8">
    <property type="entry name" value="THIAMIN PYROPHOSPHOKINASE 1"/>
    <property type="match status" value="1"/>
</dbReference>
<organism evidence="6">
    <name type="scientific">Oppiella nova</name>
    <dbReference type="NCBI Taxonomy" id="334625"/>
    <lineage>
        <taxon>Eukaryota</taxon>
        <taxon>Metazoa</taxon>
        <taxon>Ecdysozoa</taxon>
        <taxon>Arthropoda</taxon>
        <taxon>Chelicerata</taxon>
        <taxon>Arachnida</taxon>
        <taxon>Acari</taxon>
        <taxon>Acariformes</taxon>
        <taxon>Sarcoptiformes</taxon>
        <taxon>Oribatida</taxon>
        <taxon>Brachypylina</taxon>
        <taxon>Oppioidea</taxon>
        <taxon>Oppiidae</taxon>
        <taxon>Oppiella</taxon>
    </lineage>
</organism>
<dbReference type="GO" id="GO:0004788">
    <property type="term" value="F:thiamine diphosphokinase activity"/>
    <property type="evidence" value="ECO:0007669"/>
    <property type="project" value="InterPro"/>
</dbReference>
<dbReference type="GO" id="GO:0016301">
    <property type="term" value="F:kinase activity"/>
    <property type="evidence" value="ECO:0007669"/>
    <property type="project" value="UniProtKB-KW"/>
</dbReference>
<accession>A0A7R9ML08</accession>
<dbReference type="AlphaFoldDB" id="A0A7R9ML08"/>
<evidence type="ECO:0000256" key="1">
    <source>
        <dbReference type="ARBA" id="ARBA00022679"/>
    </source>
</evidence>
<dbReference type="Gene3D" id="2.60.120.320">
    <property type="entry name" value="Thiamin pyrophosphokinase, thiamin-binding domain"/>
    <property type="match status" value="1"/>
</dbReference>
<evidence type="ECO:0000313" key="6">
    <source>
        <dbReference type="EMBL" id="CAD7660997.1"/>
    </source>
</evidence>
<dbReference type="Pfam" id="PF04263">
    <property type="entry name" value="TPK_catalytic"/>
    <property type="match status" value="1"/>
</dbReference>
<dbReference type="FunFam" id="2.60.120.320:FF:000001">
    <property type="entry name" value="Thiamine pyrophosphokinase"/>
    <property type="match status" value="1"/>
</dbReference>
<dbReference type="SUPFAM" id="SSF63862">
    <property type="entry name" value="Thiamin pyrophosphokinase, substrate-binding domain"/>
    <property type="match status" value="1"/>
</dbReference>
<feature type="domain" description="Thiamin pyrophosphokinase thiamin-binding" evidence="5">
    <location>
        <begin position="172"/>
        <end position="237"/>
    </location>
</feature>
<protein>
    <recommendedName>
        <fullName evidence="5">Thiamin pyrophosphokinase thiamin-binding domain-containing protein</fullName>
    </recommendedName>
</protein>
<dbReference type="PANTHER" id="PTHR13622">
    <property type="entry name" value="THIAMIN PYROPHOSPHOKINASE"/>
    <property type="match status" value="1"/>
</dbReference>
<evidence type="ECO:0000313" key="7">
    <source>
        <dbReference type="Proteomes" id="UP000728032"/>
    </source>
</evidence>
<reference evidence="6" key="1">
    <citation type="submission" date="2020-11" db="EMBL/GenBank/DDBJ databases">
        <authorList>
            <person name="Tran Van P."/>
        </authorList>
    </citation>
    <scope>NUCLEOTIDE SEQUENCE</scope>
</reference>
<dbReference type="OrthoDB" id="25149at2759"/>
<evidence type="ECO:0000256" key="3">
    <source>
        <dbReference type="ARBA" id="ARBA00022777"/>
    </source>
</evidence>
<name>A0A7R9ML08_9ACAR</name>
<evidence type="ECO:0000256" key="2">
    <source>
        <dbReference type="ARBA" id="ARBA00022741"/>
    </source>
</evidence>
<dbReference type="InterPro" id="IPR006282">
    <property type="entry name" value="Thi_PPkinase"/>
</dbReference>
<dbReference type="GO" id="GO:0005524">
    <property type="term" value="F:ATP binding"/>
    <property type="evidence" value="ECO:0007669"/>
    <property type="project" value="UniProtKB-KW"/>
</dbReference>
<dbReference type="InterPro" id="IPR007371">
    <property type="entry name" value="TPK_catalytic"/>
</dbReference>
<dbReference type="SMART" id="SM00983">
    <property type="entry name" value="TPK_B1_binding"/>
    <property type="match status" value="1"/>
</dbReference>
<keyword evidence="4" id="KW-0067">ATP-binding</keyword>
<proteinExistence type="predicted"/>
<dbReference type="GO" id="GO:0006772">
    <property type="term" value="P:thiamine metabolic process"/>
    <property type="evidence" value="ECO:0007669"/>
    <property type="project" value="InterPro"/>
</dbReference>
<evidence type="ECO:0000259" key="5">
    <source>
        <dbReference type="SMART" id="SM00983"/>
    </source>
</evidence>
<dbReference type="Pfam" id="PF04265">
    <property type="entry name" value="TPK_B1_binding"/>
    <property type="match status" value="1"/>
</dbReference>
<dbReference type="SUPFAM" id="SSF63999">
    <property type="entry name" value="Thiamin pyrophosphokinase, catalytic domain"/>
    <property type="match status" value="1"/>
</dbReference>
<keyword evidence="1" id="KW-0808">Transferase</keyword>
<feature type="non-terminal residue" evidence="6">
    <location>
        <position position="1"/>
    </location>
</feature>
<dbReference type="GO" id="GO:0030975">
    <property type="term" value="F:thiamine binding"/>
    <property type="evidence" value="ECO:0007669"/>
    <property type="project" value="InterPro"/>
</dbReference>
<dbReference type="Proteomes" id="UP000728032">
    <property type="component" value="Unassembled WGS sequence"/>
</dbReference>
<keyword evidence="3" id="KW-0418">Kinase</keyword>
<keyword evidence="2" id="KW-0547">Nucleotide-binding</keyword>
<keyword evidence="7" id="KW-1185">Reference proteome</keyword>
<dbReference type="InterPro" id="IPR036759">
    <property type="entry name" value="TPK_catalytic_sf"/>
</dbReference>
<gene>
    <name evidence="6" type="ORF">ONB1V03_LOCUS17559</name>
</gene>
<dbReference type="GO" id="GO:0009229">
    <property type="term" value="P:thiamine diphosphate biosynthetic process"/>
    <property type="evidence" value="ECO:0007669"/>
    <property type="project" value="InterPro"/>
</dbReference>